<feature type="domain" description="Lcl C-terminal" evidence="1">
    <location>
        <begin position="47"/>
        <end position="159"/>
    </location>
</feature>
<evidence type="ECO:0000259" key="1">
    <source>
        <dbReference type="Pfam" id="PF07603"/>
    </source>
</evidence>
<accession>A0A6S6TDN4</accession>
<organism evidence="2">
    <name type="scientific">uncultured Sulfurovum sp</name>
    <dbReference type="NCBI Taxonomy" id="269237"/>
    <lineage>
        <taxon>Bacteria</taxon>
        <taxon>Pseudomonadati</taxon>
        <taxon>Campylobacterota</taxon>
        <taxon>Epsilonproteobacteria</taxon>
        <taxon>Campylobacterales</taxon>
        <taxon>Sulfurovaceae</taxon>
        <taxon>Sulfurovum</taxon>
        <taxon>environmental samples</taxon>
    </lineage>
</organism>
<dbReference type="PANTHER" id="PTHR35812">
    <property type="entry name" value="LIPOPROTEIN"/>
    <property type="match status" value="1"/>
</dbReference>
<proteinExistence type="predicted"/>
<dbReference type="EMBL" id="CACVAP010000097">
    <property type="protein sequence ID" value="CAA6821321.1"/>
    <property type="molecule type" value="Genomic_DNA"/>
</dbReference>
<name>A0A6S6TDN4_9BACT</name>
<dbReference type="InterPro" id="IPR011460">
    <property type="entry name" value="Lcl_C"/>
</dbReference>
<dbReference type="Pfam" id="PF07603">
    <property type="entry name" value="Lcl_C"/>
    <property type="match status" value="1"/>
</dbReference>
<reference evidence="2" key="1">
    <citation type="submission" date="2020-01" db="EMBL/GenBank/DDBJ databases">
        <authorList>
            <person name="Meier V. D."/>
            <person name="Meier V D."/>
        </authorList>
    </citation>
    <scope>NUCLEOTIDE SEQUENCE</scope>
    <source>
        <strain evidence="2">HLG_WM_MAG_06</strain>
    </source>
</reference>
<dbReference type="PANTHER" id="PTHR35812:SF1">
    <property type="entry name" value="LIPOPROTEIN"/>
    <property type="match status" value="1"/>
</dbReference>
<sequence>MFGVNLADGRIKAYDLNFMGQDKTFYVQCVRGNEAYGVNNFVDNGDETISDTSTNLMWQKNDSESELAWDDAIDYCEDFNLASHTDWRLPNTKELQNIVDYSKSPDTSLSAAIDTEYFNATQISNEAAQDDYGFYWTGTTHENMTNGSAAAYVSFGRSLGYLDEKWTDVHGAGAQRSDPKNMDILGEDYLTITDDNGNTAIVHGPQGDIIRGVNFARCVRNI</sequence>
<protein>
    <recommendedName>
        <fullName evidence="1">Lcl C-terminal domain-containing protein</fullName>
    </recommendedName>
</protein>
<evidence type="ECO:0000313" key="2">
    <source>
        <dbReference type="EMBL" id="CAA6821321.1"/>
    </source>
</evidence>
<gene>
    <name evidence="2" type="ORF">HELGO_WM25697</name>
</gene>
<dbReference type="AlphaFoldDB" id="A0A6S6TDN4"/>